<evidence type="ECO:0000313" key="9">
    <source>
        <dbReference type="Proteomes" id="UP001164286"/>
    </source>
</evidence>
<evidence type="ECO:0000259" key="7">
    <source>
        <dbReference type="SMART" id="SM00803"/>
    </source>
</evidence>
<dbReference type="GO" id="GO:0003713">
    <property type="term" value="F:transcription coactivator activity"/>
    <property type="evidence" value="ECO:0007669"/>
    <property type="project" value="TreeGrafter"/>
</dbReference>
<keyword evidence="3" id="KW-0805">Transcription regulation</keyword>
<dbReference type="InterPro" id="IPR011442">
    <property type="entry name" value="TAF6_C"/>
</dbReference>
<comment type="caution">
    <text evidence="8">The sequence shown here is derived from an EMBL/GenBank/DDBJ whole genome shotgun (WGS) entry which is preliminary data.</text>
</comment>
<feature type="region of interest" description="Disordered" evidence="6">
    <location>
        <begin position="149"/>
        <end position="180"/>
    </location>
</feature>
<dbReference type="SMART" id="SM00803">
    <property type="entry name" value="TAF"/>
    <property type="match status" value="1"/>
</dbReference>
<reference evidence="8" key="1">
    <citation type="journal article" date="2022" name="G3 (Bethesda)">
        <title>High quality genome of the basidiomycete yeast Dioszegia hungarica PDD-24b-2 isolated from cloud water.</title>
        <authorList>
            <person name="Jarrige D."/>
            <person name="Haridas S."/>
            <person name="Bleykasten-Grosshans C."/>
            <person name="Joly M."/>
            <person name="Nadalig T."/>
            <person name="Sancelme M."/>
            <person name="Vuilleumier S."/>
            <person name="Grigoriev I.V."/>
            <person name="Amato P."/>
            <person name="Bringel F."/>
        </authorList>
    </citation>
    <scope>NUCLEOTIDE SEQUENCE</scope>
    <source>
        <strain evidence="8">PDD-24b-2</strain>
    </source>
</reference>
<evidence type="ECO:0000256" key="3">
    <source>
        <dbReference type="ARBA" id="ARBA00023015"/>
    </source>
</evidence>
<dbReference type="InterPro" id="IPR046344">
    <property type="entry name" value="TAF6_C_sf"/>
</dbReference>
<dbReference type="Gene3D" id="1.25.40.770">
    <property type="entry name" value="TAF6, C-terminal HEAT repeat domain"/>
    <property type="match status" value="1"/>
</dbReference>
<evidence type="ECO:0000256" key="1">
    <source>
        <dbReference type="ARBA" id="ARBA00004123"/>
    </source>
</evidence>
<dbReference type="AlphaFoldDB" id="A0AA38H120"/>
<dbReference type="InterPro" id="IPR009072">
    <property type="entry name" value="Histone-fold"/>
</dbReference>
<evidence type="ECO:0000256" key="4">
    <source>
        <dbReference type="ARBA" id="ARBA00023163"/>
    </source>
</evidence>
<dbReference type="EMBL" id="JAKWFO010000016">
    <property type="protein sequence ID" value="KAI9631731.1"/>
    <property type="molecule type" value="Genomic_DNA"/>
</dbReference>
<dbReference type="CDD" id="cd22931">
    <property type="entry name" value="HFD_TAF6"/>
    <property type="match status" value="1"/>
</dbReference>
<evidence type="ECO:0000256" key="5">
    <source>
        <dbReference type="ARBA" id="ARBA00023242"/>
    </source>
</evidence>
<proteinExistence type="inferred from homology"/>
<evidence type="ECO:0000256" key="2">
    <source>
        <dbReference type="ARBA" id="ARBA00007688"/>
    </source>
</evidence>
<dbReference type="SUPFAM" id="SSF47113">
    <property type="entry name" value="Histone-fold"/>
    <property type="match status" value="1"/>
</dbReference>
<dbReference type="InterPro" id="IPR004823">
    <property type="entry name" value="TAF_TATA-bd_Histone-like_dom"/>
</dbReference>
<keyword evidence="5" id="KW-0539">Nucleus</keyword>
<dbReference type="GO" id="GO:0000124">
    <property type="term" value="C:SAGA complex"/>
    <property type="evidence" value="ECO:0007669"/>
    <property type="project" value="InterPro"/>
</dbReference>
<dbReference type="CDD" id="cd08050">
    <property type="entry name" value="TAF6C"/>
    <property type="match status" value="1"/>
</dbReference>
<sequence>MAPSQMMGIYPVDSIVEASHSLALDPLGPGAADLLASDVEYRIHLIIQEARKFMINGKRQTLTPEDIEYAMEALNVEPILVPPRSLPSGPFAAVPIPSASGGTNHIYHVPDEEIDFASFLKKPLPTGVANSAGVSWKAHWLAVEGVQPAVPENPAPNAKAGPSRQPPVPQTGPPSLRASAKSTLPQELQVYFTRLTAALVPSLSAAPGPLPGQLDADGNLPDAERHRQAALASVKEDQAMAGVLVYFVKWLSESVGRCLLGTMGTLGCLVDCLGAILGNESVFLEPYIHQLLPPILSIILAVPLGPQAGSAQPSGPQPSPYDIRSRAADVLGMVARQYGAGYPGLIPRLVSTLKSALDSSPSHTGSLAHPAGRYEGAVLGLTALGASVVRETIWAPAGNGLKKIDGLCGALYPEAVAGKGKGRGLVKATEAALQKLLRSTNPDSKPSAPATTPEAIAEAFGQNLVVIMTKKRAGLGNEMIRLREEELARSGGLTGAKVEAGGAGGDVEMI</sequence>
<dbReference type="GO" id="GO:0046982">
    <property type="term" value="F:protein heterodimerization activity"/>
    <property type="evidence" value="ECO:0007669"/>
    <property type="project" value="InterPro"/>
</dbReference>
<keyword evidence="9" id="KW-1185">Reference proteome</keyword>
<gene>
    <name evidence="8" type="ORF">MKK02DRAFT_21530</name>
</gene>
<dbReference type="InterPro" id="IPR016024">
    <property type="entry name" value="ARM-type_fold"/>
</dbReference>
<dbReference type="InterPro" id="IPR037796">
    <property type="entry name" value="TAF6"/>
</dbReference>
<dbReference type="GeneID" id="77725629"/>
<dbReference type="PANTHER" id="PTHR10221">
    <property type="entry name" value="TRANSCRIPTION INITIATION FACTOR TFIID SUBUNIT 6"/>
    <property type="match status" value="1"/>
</dbReference>
<dbReference type="PANTHER" id="PTHR10221:SF9">
    <property type="entry name" value="TRANSCRIPTION INITIATION FACTOR TFIID SUBUNIT 6"/>
    <property type="match status" value="1"/>
</dbReference>
<evidence type="ECO:0000313" key="8">
    <source>
        <dbReference type="EMBL" id="KAI9631731.1"/>
    </source>
</evidence>
<comment type="subcellular location">
    <subcellularLocation>
        <location evidence="1">Nucleus</location>
    </subcellularLocation>
</comment>
<comment type="similarity">
    <text evidence="2">Belongs to the TAF6 family.</text>
</comment>
<dbReference type="GO" id="GO:0016251">
    <property type="term" value="F:RNA polymerase II general transcription initiation factor activity"/>
    <property type="evidence" value="ECO:0007669"/>
    <property type="project" value="InterPro"/>
</dbReference>
<evidence type="ECO:0000256" key="6">
    <source>
        <dbReference type="SAM" id="MobiDB-lite"/>
    </source>
</evidence>
<accession>A0AA38H120</accession>
<organism evidence="8 9">
    <name type="scientific">Dioszegia hungarica</name>
    <dbReference type="NCBI Taxonomy" id="4972"/>
    <lineage>
        <taxon>Eukaryota</taxon>
        <taxon>Fungi</taxon>
        <taxon>Dikarya</taxon>
        <taxon>Basidiomycota</taxon>
        <taxon>Agaricomycotina</taxon>
        <taxon>Tremellomycetes</taxon>
        <taxon>Tremellales</taxon>
        <taxon>Bulleribasidiaceae</taxon>
        <taxon>Dioszegia</taxon>
    </lineage>
</organism>
<dbReference type="Pfam" id="PF07571">
    <property type="entry name" value="TAF6_C"/>
    <property type="match status" value="1"/>
</dbReference>
<feature type="domain" description="TATA box binding protein associated factor (TAF) histone-like fold" evidence="7">
    <location>
        <begin position="8"/>
        <end position="72"/>
    </location>
</feature>
<dbReference type="SUPFAM" id="SSF48371">
    <property type="entry name" value="ARM repeat"/>
    <property type="match status" value="1"/>
</dbReference>
<dbReference type="Proteomes" id="UP001164286">
    <property type="component" value="Unassembled WGS sequence"/>
</dbReference>
<name>A0AA38H120_9TREE</name>
<dbReference type="GO" id="GO:0051123">
    <property type="term" value="P:RNA polymerase II preinitiation complex assembly"/>
    <property type="evidence" value="ECO:0007669"/>
    <property type="project" value="TreeGrafter"/>
</dbReference>
<dbReference type="RefSeq" id="XP_052941508.1">
    <property type="nucleotide sequence ID" value="XM_053086428.1"/>
</dbReference>
<dbReference type="Pfam" id="PF02969">
    <property type="entry name" value="TAF"/>
    <property type="match status" value="1"/>
</dbReference>
<dbReference type="GO" id="GO:0005669">
    <property type="term" value="C:transcription factor TFIID complex"/>
    <property type="evidence" value="ECO:0007669"/>
    <property type="project" value="InterPro"/>
</dbReference>
<dbReference type="GO" id="GO:0046695">
    <property type="term" value="C:SLIK (SAGA-like) complex"/>
    <property type="evidence" value="ECO:0007669"/>
    <property type="project" value="InterPro"/>
</dbReference>
<protein>
    <recommendedName>
        <fullName evidence="7">TATA box binding protein associated factor (TAF) histone-like fold domain-containing protein</fullName>
    </recommendedName>
</protein>
<keyword evidence="4" id="KW-0804">Transcription</keyword>
<dbReference type="Gene3D" id="1.10.20.10">
    <property type="entry name" value="Histone, subunit A"/>
    <property type="match status" value="1"/>
</dbReference>